<organism evidence="2 3">
    <name type="scientific">Sphingobium cupriresistens</name>
    <dbReference type="NCBI Taxonomy" id="1132417"/>
    <lineage>
        <taxon>Bacteria</taxon>
        <taxon>Pseudomonadati</taxon>
        <taxon>Pseudomonadota</taxon>
        <taxon>Alphaproteobacteria</taxon>
        <taxon>Sphingomonadales</taxon>
        <taxon>Sphingomonadaceae</taxon>
        <taxon>Sphingobium</taxon>
    </lineage>
</organism>
<dbReference type="EMBL" id="SEOO01000005">
    <property type="protein sequence ID" value="RYM13602.1"/>
    <property type="molecule type" value="Genomic_DNA"/>
</dbReference>
<dbReference type="OrthoDB" id="7477016at2"/>
<evidence type="ECO:0000259" key="1">
    <source>
        <dbReference type="Pfam" id="PF13467"/>
    </source>
</evidence>
<dbReference type="InterPro" id="IPR027373">
    <property type="entry name" value="RHH_dom"/>
</dbReference>
<feature type="domain" description="Ribbon-helix-helix" evidence="1">
    <location>
        <begin position="16"/>
        <end position="80"/>
    </location>
</feature>
<sequence>MTGDPDHPSGSPFAPPVKRSVTIAGHQTAISLEPIFWDALRTHALRQNLPINALVARIDAARLAAPHPPNLASAIRCWLFAGHFATTIRIIRNSVDSEKDSQ</sequence>
<name>A0A8G1ZK04_9SPHN</name>
<dbReference type="InterPro" id="IPR038268">
    <property type="entry name" value="RHH_sf"/>
</dbReference>
<keyword evidence="2" id="KW-0808">Transferase</keyword>
<proteinExistence type="predicted"/>
<dbReference type="AlphaFoldDB" id="A0A8G1ZK04"/>
<dbReference type="Proteomes" id="UP000291572">
    <property type="component" value="Unassembled WGS sequence"/>
</dbReference>
<dbReference type="GO" id="GO:0016740">
    <property type="term" value="F:transferase activity"/>
    <property type="evidence" value="ECO:0007669"/>
    <property type="project" value="UniProtKB-KW"/>
</dbReference>
<evidence type="ECO:0000313" key="2">
    <source>
        <dbReference type="EMBL" id="RYM13602.1"/>
    </source>
</evidence>
<accession>A0A8G1ZK04</accession>
<gene>
    <name evidence="2" type="ORF">EWH12_04980</name>
</gene>
<reference evidence="2 3" key="1">
    <citation type="submission" date="2019-02" db="EMBL/GenBank/DDBJ databases">
        <authorList>
            <person name="Feng G."/>
        </authorList>
    </citation>
    <scope>NUCLEOTIDE SEQUENCE [LARGE SCALE GENOMIC DNA]</scope>
    <source>
        <strain evidence="2 3">CCTCC AB 2011146</strain>
    </source>
</reference>
<evidence type="ECO:0000313" key="3">
    <source>
        <dbReference type="Proteomes" id="UP000291572"/>
    </source>
</evidence>
<dbReference type="Gene3D" id="1.10.3990.20">
    <property type="entry name" value="protein bp1543"/>
    <property type="match status" value="1"/>
</dbReference>
<comment type="caution">
    <text evidence="2">The sequence shown here is derived from an EMBL/GenBank/DDBJ whole genome shotgun (WGS) entry which is preliminary data.</text>
</comment>
<protein>
    <submittedName>
        <fullName evidence="2">Aryl-sulfate sulfotransferase</fullName>
    </submittedName>
</protein>
<dbReference type="Pfam" id="PF13467">
    <property type="entry name" value="RHH_4"/>
    <property type="match status" value="1"/>
</dbReference>